<comment type="caution">
    <text evidence="3">The sequence shown here is derived from an EMBL/GenBank/DDBJ whole genome shotgun (WGS) entry which is preliminary data.</text>
</comment>
<accession>A0ABV1J3I1</accession>
<dbReference type="RefSeq" id="WP_349053283.1">
    <property type="nucleotide sequence ID" value="NZ_JBBNPS010000001.1"/>
</dbReference>
<dbReference type="PANTHER" id="PTHR41328:SF2">
    <property type="entry name" value="TERMINASE SMALL SUBUNIT"/>
    <property type="match status" value="1"/>
</dbReference>
<keyword evidence="4" id="KW-1185">Reference proteome</keyword>
<keyword evidence="2" id="KW-0231">Viral genome packaging</keyword>
<protein>
    <submittedName>
        <fullName evidence="3">Terminase small subunit</fullName>
    </submittedName>
</protein>
<sequence length="145" mass="16388">MGLSDKQKAVADEYIVTLDKTKSYLKYYKSVKKRETAYAAASRLFEKPAMKAYIEERMKALDEEMIAQQREVLRFLSAVMRGETKEAVLIGQGNGRQSIGDIDVSMKDRIRAGELLGKRYGLWTEKVDLDGGVAITFIEDVPLDD</sequence>
<dbReference type="Proteomes" id="UP001481872">
    <property type="component" value="Unassembled WGS sequence"/>
</dbReference>
<proteinExistence type="predicted"/>
<evidence type="ECO:0000256" key="1">
    <source>
        <dbReference type="ARBA" id="ARBA00022612"/>
    </source>
</evidence>
<keyword evidence="1" id="KW-1188">Viral release from host cell</keyword>
<dbReference type="InterPro" id="IPR005335">
    <property type="entry name" value="Terminase_ssu"/>
</dbReference>
<reference evidence="3 4" key="1">
    <citation type="submission" date="2024-04" db="EMBL/GenBank/DDBJ databases">
        <title>Human intestinal bacterial collection.</title>
        <authorList>
            <person name="Pauvert C."/>
            <person name="Hitch T.C.A."/>
            <person name="Clavel T."/>
        </authorList>
    </citation>
    <scope>NUCLEOTIDE SEQUENCE [LARGE SCALE GENOMIC DNA]</scope>
    <source>
        <strain evidence="3 4">CLA-SR-H026</strain>
    </source>
</reference>
<dbReference type="Gene3D" id="6.10.140.2160">
    <property type="match status" value="1"/>
</dbReference>
<evidence type="ECO:0000313" key="4">
    <source>
        <dbReference type="Proteomes" id="UP001481872"/>
    </source>
</evidence>
<evidence type="ECO:0000313" key="3">
    <source>
        <dbReference type="EMBL" id="MEQ3352754.1"/>
    </source>
</evidence>
<dbReference type="PANTHER" id="PTHR41328">
    <property type="entry name" value="TERMINASE SMALL SUBUNIT-RELATED"/>
    <property type="match status" value="1"/>
</dbReference>
<dbReference type="InterPro" id="IPR038713">
    <property type="entry name" value="Terminase_Gp1_N_sf"/>
</dbReference>
<name>A0ABV1J3I1_9FIRM</name>
<dbReference type="EMBL" id="JBBNPS010000001">
    <property type="protein sequence ID" value="MEQ3352754.1"/>
    <property type="molecule type" value="Genomic_DNA"/>
</dbReference>
<dbReference type="Pfam" id="PF03592">
    <property type="entry name" value="Terminase_2"/>
    <property type="match status" value="1"/>
</dbReference>
<dbReference type="Gene3D" id="1.10.10.1400">
    <property type="entry name" value="Terminase, small subunit, N-terminal DNA-binding domain, HTH motif"/>
    <property type="match status" value="1"/>
</dbReference>
<dbReference type="InterPro" id="IPR052404">
    <property type="entry name" value="SPP1-like_terminase"/>
</dbReference>
<gene>
    <name evidence="3" type="ORF">AAA081_00345</name>
</gene>
<organism evidence="3 4">
    <name type="scientific">Aedoeadaptatus acetigenes</name>
    <dbReference type="NCBI Taxonomy" id="2981723"/>
    <lineage>
        <taxon>Bacteria</taxon>
        <taxon>Bacillati</taxon>
        <taxon>Bacillota</taxon>
        <taxon>Tissierellia</taxon>
        <taxon>Tissierellales</taxon>
        <taxon>Peptoniphilaceae</taxon>
        <taxon>Aedoeadaptatus</taxon>
    </lineage>
</organism>
<evidence type="ECO:0000256" key="2">
    <source>
        <dbReference type="ARBA" id="ARBA00023219"/>
    </source>
</evidence>